<evidence type="ECO:0000259" key="3">
    <source>
        <dbReference type="SMART" id="SM00423"/>
    </source>
</evidence>
<dbReference type="SMART" id="SM00423">
    <property type="entry name" value="PSI"/>
    <property type="match status" value="11"/>
</dbReference>
<evidence type="ECO:0000313" key="5">
    <source>
        <dbReference type="Proteomes" id="UP000688137"/>
    </source>
</evidence>
<keyword evidence="2" id="KW-0732">Signal</keyword>
<feature type="domain" description="PSI" evidence="3">
    <location>
        <begin position="136"/>
        <end position="184"/>
    </location>
</feature>
<dbReference type="EMBL" id="CAJJDM010000143">
    <property type="protein sequence ID" value="CAD8109101.1"/>
    <property type="molecule type" value="Genomic_DNA"/>
</dbReference>
<evidence type="ECO:0000256" key="1">
    <source>
        <dbReference type="ARBA" id="ARBA00023180"/>
    </source>
</evidence>
<feature type="domain" description="PSI" evidence="3">
    <location>
        <begin position="1037"/>
        <end position="1103"/>
    </location>
</feature>
<evidence type="ECO:0000313" key="4">
    <source>
        <dbReference type="EMBL" id="CAD8109101.1"/>
    </source>
</evidence>
<dbReference type="SMART" id="SM00639">
    <property type="entry name" value="PSA"/>
    <property type="match status" value="28"/>
</dbReference>
<dbReference type="Proteomes" id="UP000688137">
    <property type="component" value="Unassembled WGS sequence"/>
</dbReference>
<feature type="domain" description="PSI" evidence="3">
    <location>
        <begin position="1179"/>
        <end position="1242"/>
    </location>
</feature>
<evidence type="ECO:0000256" key="2">
    <source>
        <dbReference type="SAM" id="SignalP"/>
    </source>
</evidence>
<feature type="domain" description="PSI" evidence="3">
    <location>
        <begin position="271"/>
        <end position="316"/>
    </location>
</feature>
<gene>
    <name evidence="4" type="ORF">PPRIM_AZ9-3.1.T1390095</name>
</gene>
<protein>
    <recommendedName>
        <fullName evidence="3">PSI domain-containing protein</fullName>
    </recommendedName>
</protein>
<feature type="domain" description="PSI" evidence="3">
    <location>
        <begin position="1108"/>
        <end position="1158"/>
    </location>
</feature>
<organism evidence="4 5">
    <name type="scientific">Paramecium primaurelia</name>
    <dbReference type="NCBI Taxonomy" id="5886"/>
    <lineage>
        <taxon>Eukaryota</taxon>
        <taxon>Sar</taxon>
        <taxon>Alveolata</taxon>
        <taxon>Ciliophora</taxon>
        <taxon>Intramacronucleata</taxon>
        <taxon>Oligohymenophorea</taxon>
        <taxon>Peniculida</taxon>
        <taxon>Parameciidae</taxon>
        <taxon>Paramecium</taxon>
    </lineage>
</organism>
<dbReference type="Pfam" id="PF01508">
    <property type="entry name" value="Paramecium_SA"/>
    <property type="match status" value="26"/>
</dbReference>
<comment type="caution">
    <text evidence="4">The sequence shown here is derived from an EMBL/GenBank/DDBJ whole genome shotgun (WGS) entry which is preliminary data.</text>
</comment>
<feature type="domain" description="PSI" evidence="3">
    <location>
        <begin position="433"/>
        <end position="480"/>
    </location>
</feature>
<reference evidence="4" key="1">
    <citation type="submission" date="2021-01" db="EMBL/GenBank/DDBJ databases">
        <authorList>
            <consortium name="Genoscope - CEA"/>
            <person name="William W."/>
        </authorList>
    </citation>
    <scope>NUCLEOTIDE SEQUENCE</scope>
</reference>
<accession>A0A8S1Q1J8</accession>
<dbReference type="InterPro" id="IPR002895">
    <property type="entry name" value="Paramecium_SA"/>
</dbReference>
<feature type="domain" description="PSI" evidence="3">
    <location>
        <begin position="564"/>
        <end position="623"/>
    </location>
</feature>
<dbReference type="InterPro" id="IPR016201">
    <property type="entry name" value="PSI"/>
</dbReference>
<feature type="domain" description="PSI" evidence="3">
    <location>
        <begin position="785"/>
        <end position="832"/>
    </location>
</feature>
<feature type="domain" description="PSI" evidence="3">
    <location>
        <begin position="2107"/>
        <end position="2160"/>
    </location>
</feature>
<keyword evidence="5" id="KW-1185">Reference proteome</keyword>
<name>A0A8S1Q1J8_PARPR</name>
<dbReference type="OMA" id="YDYATSV"/>
<feature type="chain" id="PRO_5035893951" description="PSI domain-containing protein" evidence="2">
    <location>
        <begin position="22"/>
        <end position="2364"/>
    </location>
</feature>
<keyword evidence="1" id="KW-0325">Glycoprotein</keyword>
<feature type="domain" description="PSI" evidence="3">
    <location>
        <begin position="1829"/>
        <end position="1881"/>
    </location>
</feature>
<sequence length="2364" mass="248865">MNKQFIILALLLALATSQTYSIATCTCAQLLSEGDCIKNTTLGCSWDSTKKSCAISTTPVTPTVTYVTYCESFAETDCPKAKPCTDCGNYAACAWVDSKCTHFTGCTAFAKTTDPECQAISNRCITDGTHCVELDACSTYKKQLPCVKNASGRLCYWDTTNNTCVDANACDRLPITFVTDKECRDEISTCTTKTGGGCVDSGNNCSDQTLEIQCVWNKLGTTACYWDGAACKDRICDNAPTTLTTDETCKTFRTDGTCTTKPNGGCITRTTCAAATIQAACIKNSSGGDCYWTGTACVDKICTNAPTTMTTNSACAGFVTGCITKSGGGCVSNGACSAANVQAACVKNSSGTDCIWDTTCKEKTCANSPITNNTHDLCTSYLPTCTVKAGGGCQPRSCTNAPTTLTTNDACEAYLPNNNCITKTGGGCVTNTTCSNITLEAACIKNVYGATCFWDTSSTTCKDKICTNAPSSNTTHDLCVAFLSTCTVNKPLAGCVEKTCENSLEQTICDKDLNNKACIWKGKCYKKECVLASSTIQSHSDCQTYDSSCTLSNTGSGCVPIPLKCEAYTIELACNIRLQVTNGVRSYLPCGWNGSQCIDKACSTAPRTSSTTEECNNYKSGCVANNPVNGSISGCQDLPTTCAARKSIENCQISRSGLPTCLWNTATSVCVEKSCATANVTTTTGFLSVFSNTTCSGYLTTNSCIANSTADNCIPKPSSCNNLVQANCGLGSKSNGDCYWNLNTNTCVDRTCTNIPLTTHDNCQRQLDTCTVNNGGTACQNLATACTSYGSSINCVMNSNRKSCIWTGSACRNATCADAPGTIEYNTHESCSTYITPTEVCTVMSNTGGCVTKSANCSDYLLEEQCYSTLTSTEDNCSWHSVLNKCFPGNYLEEPCSNFRGTKSYCEQLKVGCTNSINATDTSACSFSCEMITGLSDSNHVACQYYNQNCTVNSDGTACRSMQQACSSYLTAANCTIKSNGLRCFWKAADSTCLDITSANCSSVTGLDGQNSAFCQEFNESCIINSTQTECMTIQTNCSSYSTEAQCTVKSNTQNCFWKAADSTCLDITAANCNSVTGTGLTNLICAGYNFNCTHAPDGTACRPRAENCSGYTEENMCTIKNSGSQCFWKAADSACLDITSANCDVVTGTGLTSLQCSGYNQSCIHKPDGTACRTMQNSCNDYAAENLCTLKAGGKCFWDGTNCLDISSANCNVVTGTGLTNQLCSDYHQSCYSNADGTGCVTFTCELITSDFLTLEDCQDHSNTCSVNRARTGCVTIQAECSGYTGSMQKCYKSTAGLCIANSSDDQCVALTESTTCSGLYLGSGNYTHNKCNEFNRNCTNLSTTACQVKTCQNKTGPYTHYSCYTWLPTCTSNSTATGCINMLATCASSTVDSCVWSLEGPCIVQGTSCVRKTCSLATPGENFDSHSECNGYLSTCTVARKGGCQPRAACSTYRSQNQCKVNTSGGRCFWNSTNLTCVDFSCGNIEQTSLYDTHFKCQQVDSTCTVRATNGAAAPGCMARGACSSYQIEDQCSRNGSGAQPACQDKSCNTAPTATATHDDCNSYFFTASIRCTVVATPDANGGAPVLGGCQQTAACATYIHQEQCKFNATGDACGWNGTLCADKSCATAPTTADYDDNDKCRAYFDNKCTVADSGQGCVDIPDTCETMVEKQCITDKSGRLCYWNGTACITRTCENAPEATASPDECNTYLAGCTLDADVKCKTKVCEDFAFATDALCRQALSTCTTNGTNCITRGTCFQAMSQAGCVTSATNQQCEWMPAVGNIQAYCTVKTCNTAPNTLTSEAACAAYFTNCTTKNGGGCVTKSTCAAVTVDAACTTALNGTICAWDSAQNKCRDKDCQDFSGTSHAACQGQRAGCTAGANGKCARVQNCEQTTLRTACIEGTNGPCLWVNDFVNSDGSTGACFRYTSCKSLTWNSDTQCKWISKQCTTNGSNCIGITQCSETNTDGGCVTGYDGACIQSVPALNSADPKVCKPYTSCADAFYTTHSDCQIASSKCTTNGTTGCIALGACSSYTSQAGCYFNDKGVIYTSGVITSTGICTWDTTANSCRDQSCADLTGTTDAACSSQLSTCTSDGTTCLLKGACSSYTTQTACTTAVGSDGVCYWELASATNNNTAKCRLLTCPDIQNGTATNVCSVALSSCVSDGTICITKANCSAYKTKTACNSGGLDGICVFTQSTATGAVAGTGTCALMTACTTANNDQVACQQARDRCSWTPASGTGTTAVASKCATHTCATNQATNGACTRFLNWDKKTQQVCTLVSGTCTATDPSTLSLNDCFLVSGYTYTWNASTSKCGVCTAPVVQPNNTNNNTNNTNNETTTDSGYILGLSTIIFGYLMF</sequence>
<proteinExistence type="predicted"/>
<feature type="domain" description="PSI" evidence="3">
    <location>
        <begin position="1451"/>
        <end position="1500"/>
    </location>
</feature>
<feature type="signal peptide" evidence="2">
    <location>
        <begin position="1"/>
        <end position="21"/>
    </location>
</feature>